<dbReference type="AlphaFoldDB" id="A0A7W3PL30"/>
<evidence type="ECO:0000313" key="2">
    <source>
        <dbReference type="EMBL" id="MBA8815576.1"/>
    </source>
</evidence>
<feature type="domain" description="Carbohydrate kinase PfkB" evidence="1">
    <location>
        <begin position="25"/>
        <end position="100"/>
    </location>
</feature>
<proteinExistence type="predicted"/>
<keyword evidence="3" id="KW-1185">Reference proteome</keyword>
<organism evidence="2 3">
    <name type="scientific">Microbacterium halimionae</name>
    <dbReference type="NCBI Taxonomy" id="1526413"/>
    <lineage>
        <taxon>Bacteria</taxon>
        <taxon>Bacillati</taxon>
        <taxon>Actinomycetota</taxon>
        <taxon>Actinomycetes</taxon>
        <taxon>Micrococcales</taxon>
        <taxon>Microbacteriaceae</taxon>
        <taxon>Microbacterium</taxon>
    </lineage>
</organism>
<name>A0A7W3PL30_9MICO</name>
<evidence type="ECO:0000313" key="3">
    <source>
        <dbReference type="Proteomes" id="UP000526083"/>
    </source>
</evidence>
<dbReference type="EMBL" id="JACGWY010000001">
    <property type="protein sequence ID" value="MBA8815576.1"/>
    <property type="molecule type" value="Genomic_DNA"/>
</dbReference>
<comment type="caution">
    <text evidence="2">The sequence shown here is derived from an EMBL/GenBank/DDBJ whole genome shotgun (WGS) entry which is preliminary data.</text>
</comment>
<dbReference type="InterPro" id="IPR029056">
    <property type="entry name" value="Ribokinase-like"/>
</dbReference>
<gene>
    <name evidence="2" type="ORF">FHX48_000628</name>
</gene>
<dbReference type="RefSeq" id="WP_167048512.1">
    <property type="nucleotide sequence ID" value="NZ_JAAOZB010000002.1"/>
</dbReference>
<accession>A0A7W3PL30</accession>
<dbReference type="Proteomes" id="UP000526083">
    <property type="component" value="Unassembled WGS sequence"/>
</dbReference>
<dbReference type="SUPFAM" id="SSF53613">
    <property type="entry name" value="Ribokinase-like"/>
    <property type="match status" value="1"/>
</dbReference>
<dbReference type="GO" id="GO:0016301">
    <property type="term" value="F:kinase activity"/>
    <property type="evidence" value="ECO:0007669"/>
    <property type="project" value="UniProtKB-KW"/>
</dbReference>
<protein>
    <submittedName>
        <fullName evidence="2">Sugar/nucleoside kinase (Ribokinase family)</fullName>
    </submittedName>
</protein>
<keyword evidence="2" id="KW-0808">Transferase</keyword>
<evidence type="ECO:0000259" key="1">
    <source>
        <dbReference type="Pfam" id="PF00294"/>
    </source>
</evidence>
<dbReference type="Pfam" id="PF00294">
    <property type="entry name" value="PfkB"/>
    <property type="match status" value="1"/>
</dbReference>
<keyword evidence="2" id="KW-0418">Kinase</keyword>
<sequence>MNSAYLPTERSTRQDFMQVHRSVMLAVGETMVMIAPASIASAIDATDFMVDAGGAESNVASHVAALGLEARWFSHVGDDAFGHYVVRQLAERGVDVSTVVFD</sequence>
<dbReference type="InterPro" id="IPR011611">
    <property type="entry name" value="PfkB_dom"/>
</dbReference>
<dbReference type="Gene3D" id="3.40.1190.20">
    <property type="match status" value="1"/>
</dbReference>
<reference evidence="2 3" key="1">
    <citation type="submission" date="2020-07" db="EMBL/GenBank/DDBJ databases">
        <title>Sequencing the genomes of 1000 actinobacteria strains.</title>
        <authorList>
            <person name="Klenk H.-P."/>
        </authorList>
    </citation>
    <scope>NUCLEOTIDE SEQUENCE [LARGE SCALE GENOMIC DNA]</scope>
    <source>
        <strain evidence="2 3">DSM 27576</strain>
    </source>
</reference>